<dbReference type="Gene3D" id="2.60.120.380">
    <property type="match status" value="2"/>
</dbReference>
<dbReference type="InterPro" id="IPR013858">
    <property type="entry name" value="Peptidase_M10B_C"/>
</dbReference>
<dbReference type="Pfam" id="PF08548">
    <property type="entry name" value="Peptidase_M10_C"/>
    <property type="match status" value="1"/>
</dbReference>
<dbReference type="RefSeq" id="WP_173129212.1">
    <property type="nucleotide sequence ID" value="NZ_JABRWJ010000008.1"/>
</dbReference>
<dbReference type="InterPro" id="IPR006026">
    <property type="entry name" value="Peptidase_Metallo"/>
</dbReference>
<dbReference type="Gene3D" id="2.150.10.10">
    <property type="entry name" value="Serralysin-like metalloprotease, C-terminal"/>
    <property type="match status" value="1"/>
</dbReference>
<dbReference type="InterPro" id="IPR034033">
    <property type="entry name" value="Serralysin-like"/>
</dbReference>
<dbReference type="SMART" id="SM00235">
    <property type="entry name" value="ZnMc"/>
    <property type="match status" value="1"/>
</dbReference>
<evidence type="ECO:0000256" key="5">
    <source>
        <dbReference type="ARBA" id="ARBA00022729"/>
    </source>
</evidence>
<comment type="cofactor">
    <cofactor evidence="1">
        <name>Ca(2+)</name>
        <dbReference type="ChEBI" id="CHEBI:29108"/>
    </cofactor>
</comment>
<organism evidence="8 9">
    <name type="scientific">Pseudaquabacterium terrae</name>
    <dbReference type="NCBI Taxonomy" id="2732868"/>
    <lineage>
        <taxon>Bacteria</taxon>
        <taxon>Pseudomonadati</taxon>
        <taxon>Pseudomonadota</taxon>
        <taxon>Betaproteobacteria</taxon>
        <taxon>Burkholderiales</taxon>
        <taxon>Sphaerotilaceae</taxon>
        <taxon>Pseudaquabacterium</taxon>
    </lineage>
</organism>
<evidence type="ECO:0000256" key="1">
    <source>
        <dbReference type="ARBA" id="ARBA00001913"/>
    </source>
</evidence>
<dbReference type="InterPro" id="IPR007280">
    <property type="entry name" value="Peptidase_C_arc/bac"/>
</dbReference>
<name>A0ABX2EP46_9BURK</name>
<comment type="subcellular location">
    <subcellularLocation>
        <location evidence="2">Secreted</location>
    </subcellularLocation>
</comment>
<proteinExistence type="inferred from homology"/>
<dbReference type="PRINTS" id="PR00313">
    <property type="entry name" value="CABNDNGRPT"/>
</dbReference>
<dbReference type="InterPro" id="IPR050557">
    <property type="entry name" value="RTX_toxin/Mannuronan_C5-epim"/>
</dbReference>
<evidence type="ECO:0000256" key="6">
    <source>
        <dbReference type="ARBA" id="ARBA00022737"/>
    </source>
</evidence>
<evidence type="ECO:0000256" key="2">
    <source>
        <dbReference type="ARBA" id="ARBA00004613"/>
    </source>
</evidence>
<evidence type="ECO:0000259" key="7">
    <source>
        <dbReference type="SMART" id="SM00235"/>
    </source>
</evidence>
<keyword evidence="9" id="KW-1185">Reference proteome</keyword>
<evidence type="ECO:0000313" key="8">
    <source>
        <dbReference type="EMBL" id="NRF70348.1"/>
    </source>
</evidence>
<dbReference type="EMBL" id="JABRWJ010000008">
    <property type="protein sequence ID" value="NRF70348.1"/>
    <property type="molecule type" value="Genomic_DNA"/>
</dbReference>
<gene>
    <name evidence="8" type="ORF">HLB44_25390</name>
</gene>
<protein>
    <submittedName>
        <fullName evidence="8">Ig-like domain-containing protein</fullName>
    </submittedName>
</protein>
<dbReference type="PROSITE" id="PS00330">
    <property type="entry name" value="HEMOLYSIN_CALCIUM"/>
    <property type="match status" value="2"/>
</dbReference>
<dbReference type="InterPro" id="IPR018511">
    <property type="entry name" value="Hemolysin-typ_Ca-bd_CS"/>
</dbReference>
<dbReference type="PANTHER" id="PTHR38340">
    <property type="entry name" value="S-LAYER PROTEIN"/>
    <property type="match status" value="1"/>
</dbReference>
<keyword evidence="6" id="KW-0677">Repeat</keyword>
<dbReference type="Gene3D" id="3.40.390.10">
    <property type="entry name" value="Collagenase (Catalytic Domain)"/>
    <property type="match status" value="1"/>
</dbReference>
<dbReference type="InterPro" id="IPR032812">
    <property type="entry name" value="SbsA_Ig"/>
</dbReference>
<reference evidence="8 9" key="1">
    <citation type="submission" date="2020-05" db="EMBL/GenBank/DDBJ databases">
        <title>Aquincola sp. isolate from soil.</title>
        <authorList>
            <person name="Han J."/>
            <person name="Kim D.-U."/>
        </authorList>
    </citation>
    <scope>NUCLEOTIDE SEQUENCE [LARGE SCALE GENOMIC DNA]</scope>
    <source>
        <strain evidence="8 9">S2</strain>
    </source>
</reference>
<evidence type="ECO:0000256" key="3">
    <source>
        <dbReference type="ARBA" id="ARBA00009490"/>
    </source>
</evidence>
<accession>A0ABX2EP46</accession>
<feature type="domain" description="Peptidase metallopeptidase" evidence="7">
    <location>
        <begin position="17"/>
        <end position="166"/>
    </location>
</feature>
<evidence type="ECO:0000313" key="9">
    <source>
        <dbReference type="Proteomes" id="UP000737171"/>
    </source>
</evidence>
<dbReference type="InterPro" id="IPR011049">
    <property type="entry name" value="Serralysin-like_metalloprot_C"/>
</dbReference>
<comment type="similarity">
    <text evidence="3">Belongs to the peptidase M10B family.</text>
</comment>
<dbReference type="PANTHER" id="PTHR38340:SF1">
    <property type="entry name" value="S-LAYER PROTEIN"/>
    <property type="match status" value="1"/>
</dbReference>
<sequence>MAIANWTQAQVLSQLNSGYKWSGSTITYSFPTSAGGLYSQGEAAGFRSVNASRQTVLALALTAWDELIAPTLAQGSGSTNIEFGYTSTDIGYAHAYLPTLGSVWFNVTESDLVSPVVGGYGFDTFLHEIGHALGLEHMGDYNGAGGWSPSSYQDTEVLSVMSYFGPRNASALYSPDVMQADWTDGNGNTWAPQTPMLNDIMAIQAIYGASTTTRSGSTVYGFNSNITGSLGAIYDFSRNAHPVLTIFDSGGLDTLNFSGFNSASVIDLRGGGFSSANSMTNNVAISYDTVIEDAVGGAGNDTITGNAASNQLIGGSGNDQLDGLGGDDTLIGGAGNDTLDGGDGSADTAVFDGTASSYTITVSGSTVTLNGPSGVDRATNIERFRFADVTRLLAELIPGADSAAPQLQSRSPADGATAVTIGANLVLSFNEAVRAGSGNINIHAADGTLLRSIAASDSLQLSFSGNSVIIDPAANLPASRGVYVTVAAGALADLAGNPFAGWSDAASWNFSTSSVDSSAPRIVAFSPADEGSKVALNANLVIEFDETVSVGSGNIVIQRGGQPAINIAVTDSAQVKLDGNKVTIDPTAAFANGASYTVSIDGGAFRDAPGNAFAGLGGNGAWNFSTTAPIAGDDFSMGVDSTGVLPTSGSFVSGRIDAADDGDMFKVELVAGTLYRFDMLAGSAAVDPYLVLYGPQPELQLIATDNDSGSADDAQLHFTPTTSGSYYVVASDNGGATGSYGISAGKPTDDYLASTATSGVLQTNGSFTFGVITAPTDSDMFALSLSAGANYTIDLQRVTDGLANPYLMLFDGQGKLLAFDDDSGGQGNARLSFTPATAGTYYVSAADVATGMGGYRLSAANQPVVRGSAAADVLGGSSGNDLIDGGAGIDRVVYAGARSAFTLQHDDTGWTVNDSRGLEGRDLLQGIERLQFADTRLALDLDGHAGEVARLLGVVFGPAAVHNAAYAGIGLSLLDGGMTPQALTQLALDARLGAGASHAAVVELLYTNLVGSPPPAAALSLYTGWLANGSFTPITLAQLAGVQEQNLLNIDFAGLVAGGLGYS</sequence>
<keyword evidence="4" id="KW-0964">Secreted</keyword>
<dbReference type="Pfam" id="PF04151">
    <property type="entry name" value="PPC"/>
    <property type="match status" value="1"/>
</dbReference>
<evidence type="ECO:0000256" key="4">
    <source>
        <dbReference type="ARBA" id="ARBA00022525"/>
    </source>
</evidence>
<keyword evidence="5" id="KW-0732">Signal</keyword>
<dbReference type="InterPro" id="IPR024079">
    <property type="entry name" value="MetalloPept_cat_dom_sf"/>
</dbReference>
<dbReference type="SUPFAM" id="SSF51120">
    <property type="entry name" value="beta-Roll"/>
    <property type="match status" value="1"/>
</dbReference>
<dbReference type="Pfam" id="PF13205">
    <property type="entry name" value="Big_5"/>
    <property type="match status" value="2"/>
</dbReference>
<dbReference type="Pfam" id="PF00353">
    <property type="entry name" value="HemolysinCabind"/>
    <property type="match status" value="2"/>
</dbReference>
<dbReference type="InterPro" id="IPR001343">
    <property type="entry name" value="Hemolysn_Ca-bd"/>
</dbReference>
<dbReference type="Proteomes" id="UP000737171">
    <property type="component" value="Unassembled WGS sequence"/>
</dbReference>
<dbReference type="SUPFAM" id="SSF55486">
    <property type="entry name" value="Metalloproteases ('zincins'), catalytic domain"/>
    <property type="match status" value="1"/>
</dbReference>
<dbReference type="CDD" id="cd04277">
    <property type="entry name" value="ZnMc_serralysin_like"/>
    <property type="match status" value="1"/>
</dbReference>
<comment type="caution">
    <text evidence="8">The sequence shown here is derived from an EMBL/GenBank/DDBJ whole genome shotgun (WGS) entry which is preliminary data.</text>
</comment>
<dbReference type="InterPro" id="IPR014755">
    <property type="entry name" value="Cu-Rt/internalin_Ig-like"/>
</dbReference>
<dbReference type="Gene3D" id="2.60.40.1220">
    <property type="match status" value="1"/>
</dbReference>
<dbReference type="SUPFAM" id="SSF89260">
    <property type="entry name" value="Collagen-binding domain"/>
    <property type="match status" value="1"/>
</dbReference>